<accession>A0A6C0D9T1</accession>
<dbReference type="EMBL" id="MN739563">
    <property type="protein sequence ID" value="QHT13163.1"/>
    <property type="molecule type" value="Genomic_DNA"/>
</dbReference>
<organism evidence="1">
    <name type="scientific">viral metagenome</name>
    <dbReference type="NCBI Taxonomy" id="1070528"/>
    <lineage>
        <taxon>unclassified sequences</taxon>
        <taxon>metagenomes</taxon>
        <taxon>organismal metagenomes</taxon>
    </lineage>
</organism>
<proteinExistence type="predicted"/>
<sequence length="360" mass="40392">MNTQDIINKFGEFITHVNQICPDNTVLANISNESDDQKLNRISKFNTSISSTTNLNYFIKNKIKLFSHKEKDTLKISSSLFGTEMSLKKIFNNQEETIKLILWKDLQSLLLVYNKYLLSSDPNNKQLLDRVEKLSTIDQSSFNNVVNPKESLNKILNTDNLNDQTNEMINDIFGSFEKTLSTPNSNPFGNIMEISQIITEKYKDKIEQGDINLDDLLKNMTQLPGMENVGNMVGMLSKQLGGAKAEDTSEKVIIDENFSTSIVPQGEQTKEPESSMNVTSLLKTMDSLGVIGNSQGMPDMGNLMGMMGGEGGPDMNKLMGLFNKLGQTNDSNELNNLFEKELGIDMNKFNDELSKTFEKN</sequence>
<dbReference type="AlphaFoldDB" id="A0A6C0D9T1"/>
<name>A0A6C0D9T1_9ZZZZ</name>
<protein>
    <submittedName>
        <fullName evidence="1">Uncharacterized protein</fullName>
    </submittedName>
</protein>
<reference evidence="1" key="1">
    <citation type="journal article" date="2020" name="Nature">
        <title>Giant virus diversity and host interactions through global metagenomics.</title>
        <authorList>
            <person name="Schulz F."/>
            <person name="Roux S."/>
            <person name="Paez-Espino D."/>
            <person name="Jungbluth S."/>
            <person name="Walsh D.A."/>
            <person name="Denef V.J."/>
            <person name="McMahon K.D."/>
            <person name="Konstantinidis K.T."/>
            <person name="Eloe-Fadrosh E.A."/>
            <person name="Kyrpides N.C."/>
            <person name="Woyke T."/>
        </authorList>
    </citation>
    <scope>NUCLEOTIDE SEQUENCE</scope>
    <source>
        <strain evidence="1">GVMAG-M-3300023174-131</strain>
    </source>
</reference>
<evidence type="ECO:0000313" key="1">
    <source>
        <dbReference type="EMBL" id="QHT13163.1"/>
    </source>
</evidence>